<dbReference type="Proteomes" id="UP000824782">
    <property type="component" value="Unassembled WGS sequence"/>
</dbReference>
<reference evidence="2" key="1">
    <citation type="thesis" date="2020" institute="ProQuest LLC" country="789 East Eisenhower Parkway, Ann Arbor, MI, USA">
        <title>Comparative Genomics and Chromosome Evolution.</title>
        <authorList>
            <person name="Mudd A.B."/>
        </authorList>
    </citation>
    <scope>NUCLEOTIDE SEQUENCE</scope>
    <source>
        <strain evidence="2">237g6f4</strain>
        <tissue evidence="2">Blood</tissue>
    </source>
</reference>
<name>A0AAV6YZR6_ENGPU</name>
<dbReference type="EMBL" id="WNYA01019195">
    <property type="protein sequence ID" value="KAG8538692.1"/>
    <property type="molecule type" value="Genomic_DNA"/>
</dbReference>
<keyword evidence="3" id="KW-1185">Reference proteome</keyword>
<gene>
    <name evidence="1" type="ORF">GDO81_022201</name>
    <name evidence="2" type="ORF">GDO81_026126</name>
</gene>
<evidence type="ECO:0000313" key="1">
    <source>
        <dbReference type="EMBL" id="KAG8538692.1"/>
    </source>
</evidence>
<protein>
    <submittedName>
        <fullName evidence="2">Uncharacterized protein</fullName>
    </submittedName>
</protein>
<organism evidence="2 3">
    <name type="scientific">Engystomops pustulosus</name>
    <name type="common">Tungara frog</name>
    <name type="synonym">Physalaemus pustulosus</name>
    <dbReference type="NCBI Taxonomy" id="76066"/>
    <lineage>
        <taxon>Eukaryota</taxon>
        <taxon>Metazoa</taxon>
        <taxon>Chordata</taxon>
        <taxon>Craniata</taxon>
        <taxon>Vertebrata</taxon>
        <taxon>Euteleostomi</taxon>
        <taxon>Amphibia</taxon>
        <taxon>Batrachia</taxon>
        <taxon>Anura</taxon>
        <taxon>Neobatrachia</taxon>
        <taxon>Hyloidea</taxon>
        <taxon>Leptodactylidae</taxon>
        <taxon>Leiuperinae</taxon>
        <taxon>Engystomops</taxon>
    </lineage>
</organism>
<sequence>MCLLHYVDPSVKGIDDSSHKLSNLHQVFGDLYLNIFSNFINLLMSCCPMSLVGRSAGPQPWPWFEEQVFSHQVH</sequence>
<dbReference type="EMBL" id="WNYA01004459">
    <property type="protein sequence ID" value="KAG8542779.1"/>
    <property type="molecule type" value="Genomic_DNA"/>
</dbReference>
<comment type="caution">
    <text evidence="2">The sequence shown here is derived from an EMBL/GenBank/DDBJ whole genome shotgun (WGS) entry which is preliminary data.</text>
</comment>
<evidence type="ECO:0000313" key="2">
    <source>
        <dbReference type="EMBL" id="KAG8542779.1"/>
    </source>
</evidence>
<dbReference type="AlphaFoldDB" id="A0AAV6YZR6"/>
<proteinExistence type="predicted"/>
<accession>A0AAV6YZR6</accession>
<evidence type="ECO:0000313" key="3">
    <source>
        <dbReference type="Proteomes" id="UP000824782"/>
    </source>
</evidence>